<dbReference type="InterPro" id="IPR052514">
    <property type="entry name" value="SAM-dependent_MTase"/>
</dbReference>
<dbReference type="Gene3D" id="3.40.50.150">
    <property type="entry name" value="Vaccinia Virus protein VP39"/>
    <property type="match status" value="1"/>
</dbReference>
<dbReference type="PANTHER" id="PTHR34203">
    <property type="entry name" value="METHYLTRANSFERASE, FKBM FAMILY PROTEIN"/>
    <property type="match status" value="1"/>
</dbReference>
<evidence type="ECO:0000313" key="3">
    <source>
        <dbReference type="Proteomes" id="UP000541109"/>
    </source>
</evidence>
<gene>
    <name evidence="2" type="ORF">H2509_04620</name>
</gene>
<dbReference type="RefSeq" id="WP_182162788.1">
    <property type="nucleotide sequence ID" value="NZ_JACFXV010000043.1"/>
</dbReference>
<dbReference type="GO" id="GO:0032259">
    <property type="term" value="P:methylation"/>
    <property type="evidence" value="ECO:0007669"/>
    <property type="project" value="UniProtKB-KW"/>
</dbReference>
<reference evidence="2 3" key="1">
    <citation type="submission" date="2020-07" db="EMBL/GenBank/DDBJ databases">
        <title>Stappia sp., F7233, whole genome shotgun sequencing project.</title>
        <authorList>
            <person name="Jiang S."/>
            <person name="Liu Z.W."/>
            <person name="Du Z.J."/>
        </authorList>
    </citation>
    <scope>NUCLEOTIDE SEQUENCE [LARGE SCALE GENOMIC DNA]</scope>
    <source>
        <strain evidence="2 3">F7233</strain>
    </source>
</reference>
<accession>A0A839ABJ0</accession>
<evidence type="ECO:0000313" key="2">
    <source>
        <dbReference type="EMBL" id="MBA5776408.1"/>
    </source>
</evidence>
<dbReference type="SUPFAM" id="SSF53335">
    <property type="entry name" value="S-adenosyl-L-methionine-dependent methyltransferases"/>
    <property type="match status" value="1"/>
</dbReference>
<dbReference type="InterPro" id="IPR029063">
    <property type="entry name" value="SAM-dependent_MTases_sf"/>
</dbReference>
<keyword evidence="2" id="KW-0808">Transferase</keyword>
<dbReference type="InterPro" id="IPR006342">
    <property type="entry name" value="FkbM_mtfrase"/>
</dbReference>
<protein>
    <submittedName>
        <fullName evidence="2">FkbM family methyltransferase</fullName>
    </submittedName>
</protein>
<organism evidence="2 3">
    <name type="scientific">Stappia albiluteola</name>
    <dbReference type="NCBI Taxonomy" id="2758565"/>
    <lineage>
        <taxon>Bacteria</taxon>
        <taxon>Pseudomonadati</taxon>
        <taxon>Pseudomonadota</taxon>
        <taxon>Alphaproteobacteria</taxon>
        <taxon>Hyphomicrobiales</taxon>
        <taxon>Stappiaceae</taxon>
        <taxon>Stappia</taxon>
    </lineage>
</organism>
<name>A0A839ABJ0_9HYPH</name>
<feature type="domain" description="Methyltransferase FkbM" evidence="1">
    <location>
        <begin position="78"/>
        <end position="240"/>
    </location>
</feature>
<evidence type="ECO:0000259" key="1">
    <source>
        <dbReference type="Pfam" id="PF05050"/>
    </source>
</evidence>
<dbReference type="GO" id="GO:0008168">
    <property type="term" value="F:methyltransferase activity"/>
    <property type="evidence" value="ECO:0007669"/>
    <property type="project" value="UniProtKB-KW"/>
</dbReference>
<sequence length="309" mass="35481">MTAMRDEISAFLKTFQPRVAGRNGSYYLEIDRFATIPWHPPMKGRLFQNKPNTELYEETTTGLVAFLLDHFDIRTFFDAGAASGYFSRLCLTYLPRAIDVHAFEMQPSLTPKLDAIMAEWAKDGRSGKAYCAGLSDSDRGTSHVWYSVTKLYETKPEENDYRDSVWRRIKFALKGRRNRDELKEADIEITSIDAFSKRENVVPDLIKIDVDGHEGPVLKGGRETFATHFPFVVLELHKDRMLAKTGMNRRDAVKVLFDAGYQALFVNDHHDLETTLSDVGEGDAAFDRQKTDQFLFWHPKTLERLGRRN</sequence>
<dbReference type="Proteomes" id="UP000541109">
    <property type="component" value="Unassembled WGS sequence"/>
</dbReference>
<dbReference type="AlphaFoldDB" id="A0A839ABJ0"/>
<proteinExistence type="predicted"/>
<keyword evidence="3" id="KW-1185">Reference proteome</keyword>
<dbReference type="Pfam" id="PF05050">
    <property type="entry name" value="Methyltransf_21"/>
    <property type="match status" value="1"/>
</dbReference>
<keyword evidence="2" id="KW-0489">Methyltransferase</keyword>
<comment type="caution">
    <text evidence="2">The sequence shown here is derived from an EMBL/GenBank/DDBJ whole genome shotgun (WGS) entry which is preliminary data.</text>
</comment>
<dbReference type="EMBL" id="JACFXV010000043">
    <property type="protein sequence ID" value="MBA5776408.1"/>
    <property type="molecule type" value="Genomic_DNA"/>
</dbReference>
<dbReference type="PANTHER" id="PTHR34203:SF15">
    <property type="entry name" value="SLL1173 PROTEIN"/>
    <property type="match status" value="1"/>
</dbReference>
<dbReference type="NCBIfam" id="TIGR01444">
    <property type="entry name" value="fkbM_fam"/>
    <property type="match status" value="1"/>
</dbReference>